<dbReference type="EMBL" id="NART01000052">
    <property type="protein sequence ID" value="OTQ09152.1"/>
    <property type="molecule type" value="Genomic_DNA"/>
</dbReference>
<evidence type="ECO:0000313" key="8">
    <source>
        <dbReference type="EMBL" id="OTQ09152.1"/>
    </source>
</evidence>
<keyword evidence="9" id="KW-1185">Reference proteome</keyword>
<dbReference type="PANTHER" id="PTHR43425">
    <property type="entry name" value="OXYGEN-INSENSITIVE NADPH NITROREDUCTASE"/>
    <property type="match status" value="1"/>
</dbReference>
<evidence type="ECO:0000313" key="9">
    <source>
        <dbReference type="Proteomes" id="UP000194800"/>
    </source>
</evidence>
<accession>A0A242NHH0</accession>
<evidence type="ECO:0000256" key="5">
    <source>
        <dbReference type="PIRNR" id="PIRNR005426"/>
    </source>
</evidence>
<evidence type="ECO:0000259" key="6">
    <source>
        <dbReference type="Pfam" id="PF00881"/>
    </source>
</evidence>
<dbReference type="OrthoDB" id="3181400at2"/>
<name>A0A242NHH0_9GAMM</name>
<dbReference type="InterPro" id="IPR029479">
    <property type="entry name" value="Nitroreductase"/>
</dbReference>
<dbReference type="Proteomes" id="UP000194977">
    <property type="component" value="Unassembled WGS sequence"/>
</dbReference>
<evidence type="ECO:0000313" key="7">
    <source>
        <dbReference type="EMBL" id="OTP99225.1"/>
    </source>
</evidence>
<keyword evidence="2 5" id="KW-0285">Flavoprotein</keyword>
<dbReference type="SUPFAM" id="SSF55469">
    <property type="entry name" value="FMN-dependent nitroreductase-like"/>
    <property type="match status" value="1"/>
</dbReference>
<evidence type="ECO:0000256" key="1">
    <source>
        <dbReference type="ARBA" id="ARBA00008366"/>
    </source>
</evidence>
<dbReference type="Pfam" id="PF00881">
    <property type="entry name" value="Nitroreductase"/>
    <property type="match status" value="1"/>
</dbReference>
<protein>
    <submittedName>
        <fullName evidence="7">Nitroreductase A</fullName>
    </submittedName>
</protein>
<dbReference type="CDD" id="cd02146">
    <property type="entry name" value="NfsA-like"/>
    <property type="match status" value="1"/>
</dbReference>
<sequence>MQNKTIDLICHRRSIRSYQSTVLTNEQIESLVQAAQSAPSSNFLQCATIIRITDSENRSKLAHYAGDQNYINQAAEFWVFCADFNRHFQIDPTIPLEKAEQLLVGCIDTALMAQNTVIAAESLGLGTVYIGGLRNNIEKVTQLLALPKYVLPLFGLCIGYPDQNPDIKPRLPKELVFFENHYQPINDQLLAQYDTQMRQYYGHRLTNQKKNGWSDKIAETIIKGQRDFILNYLHKQGWITK</sequence>
<dbReference type="GO" id="GO:0016491">
    <property type="term" value="F:oxidoreductase activity"/>
    <property type="evidence" value="ECO:0007669"/>
    <property type="project" value="UniProtKB-UniRule"/>
</dbReference>
<evidence type="ECO:0000256" key="4">
    <source>
        <dbReference type="ARBA" id="ARBA00023002"/>
    </source>
</evidence>
<reference evidence="9 10" key="1">
    <citation type="submission" date="2017-03" db="EMBL/GenBank/DDBJ databases">
        <title>Comparative genomics of honeybee gut symbionts reveal geographically distinct and subgroup specific antibiotic resistance.</title>
        <authorList>
            <person name="Ludvigsen J."/>
            <person name="Porcellato D."/>
            <person name="Labee-Lund T.M."/>
            <person name="Amdam G.V."/>
            <person name="Rudi K."/>
        </authorList>
    </citation>
    <scope>NUCLEOTIDE SEQUENCE [LARGE SCALE GENOMIC DNA]</scope>
    <source>
        <strain evidence="7 10">A-7-12</strain>
        <strain evidence="8 9">A-9-12</strain>
    </source>
</reference>
<gene>
    <name evidence="8" type="ORF">B6C91_10155</name>
    <name evidence="7" type="ORF">B6D08_08160</name>
</gene>
<comment type="caution">
    <text evidence="7">The sequence shown here is derived from an EMBL/GenBank/DDBJ whole genome shotgun (WGS) entry which is preliminary data.</text>
</comment>
<dbReference type="Proteomes" id="UP000194800">
    <property type="component" value="Unassembled WGS sequence"/>
</dbReference>
<dbReference type="EMBL" id="NARP01000019">
    <property type="protein sequence ID" value="OTP99225.1"/>
    <property type="molecule type" value="Genomic_DNA"/>
</dbReference>
<dbReference type="Gene3D" id="3.40.109.10">
    <property type="entry name" value="NADH Oxidase"/>
    <property type="match status" value="1"/>
</dbReference>
<keyword evidence="5" id="KW-0521">NADP</keyword>
<dbReference type="PANTHER" id="PTHR43425:SF2">
    <property type="entry name" value="OXYGEN-INSENSITIVE NADPH NITROREDUCTASE"/>
    <property type="match status" value="1"/>
</dbReference>
<comment type="similarity">
    <text evidence="1 5">Belongs to the flavin oxidoreductase frp family.</text>
</comment>
<evidence type="ECO:0000313" key="10">
    <source>
        <dbReference type="Proteomes" id="UP000194977"/>
    </source>
</evidence>
<evidence type="ECO:0000256" key="3">
    <source>
        <dbReference type="ARBA" id="ARBA00022643"/>
    </source>
</evidence>
<organism evidence="7 10">
    <name type="scientific">Gilliamella apicola</name>
    <dbReference type="NCBI Taxonomy" id="1196095"/>
    <lineage>
        <taxon>Bacteria</taxon>
        <taxon>Pseudomonadati</taxon>
        <taxon>Pseudomonadota</taxon>
        <taxon>Gammaproteobacteria</taxon>
        <taxon>Orbales</taxon>
        <taxon>Orbaceae</taxon>
        <taxon>Gilliamella</taxon>
    </lineage>
</organism>
<dbReference type="InterPro" id="IPR016446">
    <property type="entry name" value="Flavin_OxRdtase_Frp"/>
</dbReference>
<feature type="domain" description="Nitroreductase" evidence="6">
    <location>
        <begin position="11"/>
        <end position="160"/>
    </location>
</feature>
<dbReference type="RefSeq" id="WP_086271885.1">
    <property type="nucleotide sequence ID" value="NZ_MZNE01000017.1"/>
</dbReference>
<evidence type="ECO:0000256" key="2">
    <source>
        <dbReference type="ARBA" id="ARBA00022630"/>
    </source>
</evidence>
<dbReference type="NCBIfam" id="NF008033">
    <property type="entry name" value="PRK10765.1"/>
    <property type="match status" value="1"/>
</dbReference>
<keyword evidence="3 5" id="KW-0288">FMN</keyword>
<keyword evidence="4 5" id="KW-0560">Oxidoreductase</keyword>
<dbReference type="PIRSF" id="PIRSF005426">
    <property type="entry name" value="Frp"/>
    <property type="match status" value="1"/>
</dbReference>
<proteinExistence type="inferred from homology"/>
<dbReference type="InterPro" id="IPR000415">
    <property type="entry name" value="Nitroreductase-like"/>
</dbReference>
<dbReference type="AlphaFoldDB" id="A0A242NHH0"/>